<reference evidence="10" key="1">
    <citation type="submission" date="2021-01" db="EMBL/GenBank/DDBJ databases">
        <authorList>
            <person name="Corre E."/>
            <person name="Pelletier E."/>
            <person name="Niang G."/>
            <person name="Scheremetjew M."/>
            <person name="Finn R."/>
            <person name="Kale V."/>
            <person name="Holt S."/>
            <person name="Cochrane G."/>
            <person name="Meng A."/>
            <person name="Brown T."/>
            <person name="Cohen L."/>
        </authorList>
    </citation>
    <scope>NUCLEOTIDE SEQUENCE</scope>
    <source>
        <strain evidence="10">CCMP1594</strain>
    </source>
</reference>
<dbReference type="Gene3D" id="3.40.50.850">
    <property type="entry name" value="Isochorismatase-like"/>
    <property type="match status" value="1"/>
</dbReference>
<dbReference type="SUPFAM" id="SSF47473">
    <property type="entry name" value="EF-hand"/>
    <property type="match status" value="1"/>
</dbReference>
<keyword evidence="2" id="KW-0662">Pyridine nucleotide biosynthesis</keyword>
<evidence type="ECO:0000256" key="8">
    <source>
        <dbReference type="ARBA" id="ARBA00043224"/>
    </source>
</evidence>
<dbReference type="InterPro" id="IPR002048">
    <property type="entry name" value="EF_hand_dom"/>
</dbReference>
<evidence type="ECO:0000256" key="6">
    <source>
        <dbReference type="ARBA" id="ARBA00037900"/>
    </source>
</evidence>
<name>A0A7S4LA54_9EUGL</name>
<dbReference type="AlphaFoldDB" id="A0A7S4LA54"/>
<dbReference type="InterPro" id="IPR052347">
    <property type="entry name" value="Isochorismatase_Nicotinamidase"/>
</dbReference>
<evidence type="ECO:0000256" key="5">
    <source>
        <dbReference type="ARBA" id="ARBA00022837"/>
    </source>
</evidence>
<dbReference type="InterPro" id="IPR018247">
    <property type="entry name" value="EF_Hand_1_Ca_BS"/>
</dbReference>
<dbReference type="GO" id="GO:0019363">
    <property type="term" value="P:pyridine nucleotide biosynthetic process"/>
    <property type="evidence" value="ECO:0007669"/>
    <property type="project" value="UniProtKB-KW"/>
</dbReference>
<dbReference type="InterPro" id="IPR000868">
    <property type="entry name" value="Isochorismatase-like_dom"/>
</dbReference>
<evidence type="ECO:0000256" key="4">
    <source>
        <dbReference type="ARBA" id="ARBA00022801"/>
    </source>
</evidence>
<dbReference type="SUPFAM" id="SSF52499">
    <property type="entry name" value="Isochorismatase-like hydrolases"/>
    <property type="match status" value="1"/>
</dbReference>
<dbReference type="InterPro" id="IPR011992">
    <property type="entry name" value="EF-hand-dom_pair"/>
</dbReference>
<comment type="similarity">
    <text evidence="1">Belongs to the isochorismatase family.</text>
</comment>
<dbReference type="GO" id="GO:0008936">
    <property type="term" value="F:nicotinamidase activity"/>
    <property type="evidence" value="ECO:0007669"/>
    <property type="project" value="UniProtKB-EC"/>
</dbReference>
<dbReference type="PROSITE" id="PS00018">
    <property type="entry name" value="EF_HAND_1"/>
    <property type="match status" value="1"/>
</dbReference>
<organism evidence="10">
    <name type="scientific">Eutreptiella gymnastica</name>
    <dbReference type="NCBI Taxonomy" id="73025"/>
    <lineage>
        <taxon>Eukaryota</taxon>
        <taxon>Discoba</taxon>
        <taxon>Euglenozoa</taxon>
        <taxon>Euglenida</taxon>
        <taxon>Spirocuta</taxon>
        <taxon>Euglenophyceae</taxon>
        <taxon>Eutreptiales</taxon>
        <taxon>Eutreptiaceae</taxon>
        <taxon>Eutreptiella</taxon>
    </lineage>
</organism>
<dbReference type="InterPro" id="IPR036380">
    <property type="entry name" value="Isochorismatase-like_sf"/>
</dbReference>
<dbReference type="EC" id="3.5.1.19" evidence="7"/>
<keyword evidence="3" id="KW-0479">Metal-binding</keyword>
<evidence type="ECO:0000313" key="10">
    <source>
        <dbReference type="EMBL" id="CAE0816314.1"/>
    </source>
</evidence>
<evidence type="ECO:0000256" key="2">
    <source>
        <dbReference type="ARBA" id="ARBA00022642"/>
    </source>
</evidence>
<evidence type="ECO:0000259" key="9">
    <source>
        <dbReference type="PROSITE" id="PS50222"/>
    </source>
</evidence>
<feature type="domain" description="EF-hand" evidence="9">
    <location>
        <begin position="122"/>
        <end position="157"/>
    </location>
</feature>
<dbReference type="Gene3D" id="1.10.238.10">
    <property type="entry name" value="EF-hand"/>
    <property type="match status" value="1"/>
</dbReference>
<gene>
    <name evidence="10" type="ORF">EGYM00163_LOCUS27473</name>
</gene>
<keyword evidence="4" id="KW-0378">Hydrolase</keyword>
<sequence length="421" mass="46632">MSLSWAVPGTKVTYHSASTMEKVPAVVVGPSKLDGDFLSIQYEVKGRTITHDCAPLHRLEFAEETKEPRLPSVLMEELSFLSGKPHHLSESVLRNYDKLNSGYLDLTELKLLFTDAFPDEKFSDADMKCLMESLDLNQDGRVGLNELRAFLRLYNPSTKDITVKTALIIIDVQNDFITGSLANPYDATTIVPVINGMRDRFDVVVISYDWHPHDHCSFTASHNAKLFPIKETSDKFEDFGLVTLLADQDRAEHQQMLFPRHAVQGTEGGCCPPDLVVKDSDLRVYKGTKPNIDSFSAFFDNCKANDTGLTKMLEDVGVTDCYYCGLVTDICVKSTALHGVEAGFRSYFIEDASKPLDEANLPQTRQELSAAGVHLVSAQEACDMAAGSKAMALRDYLSQLAKQRNAKAVHAHTQSHAHAHA</sequence>
<evidence type="ECO:0000256" key="3">
    <source>
        <dbReference type="ARBA" id="ARBA00022723"/>
    </source>
</evidence>
<dbReference type="EMBL" id="HBJA01078406">
    <property type="protein sequence ID" value="CAE0816314.1"/>
    <property type="molecule type" value="Transcribed_RNA"/>
</dbReference>
<dbReference type="PANTHER" id="PTHR11080:SF2">
    <property type="entry name" value="LD05707P"/>
    <property type="match status" value="1"/>
</dbReference>
<dbReference type="PROSITE" id="PS50222">
    <property type="entry name" value="EF_HAND_2"/>
    <property type="match status" value="1"/>
</dbReference>
<accession>A0A7S4LA54</accession>
<comment type="pathway">
    <text evidence="6">Cofactor biosynthesis; nicotinate biosynthesis; nicotinate from nicotinamide: step 1/1.</text>
</comment>
<dbReference type="CDD" id="cd00051">
    <property type="entry name" value="EFh"/>
    <property type="match status" value="1"/>
</dbReference>
<evidence type="ECO:0000256" key="1">
    <source>
        <dbReference type="ARBA" id="ARBA00006336"/>
    </source>
</evidence>
<dbReference type="Pfam" id="PF00857">
    <property type="entry name" value="Isochorismatase"/>
    <property type="match status" value="1"/>
</dbReference>
<keyword evidence="5" id="KW-0106">Calcium</keyword>
<dbReference type="PANTHER" id="PTHR11080">
    <property type="entry name" value="PYRAZINAMIDASE/NICOTINAMIDASE"/>
    <property type="match status" value="1"/>
</dbReference>
<protein>
    <recommendedName>
        <fullName evidence="7">nicotinamidase</fullName>
        <ecNumber evidence="7">3.5.1.19</ecNumber>
    </recommendedName>
    <alternativeName>
        <fullName evidence="8">Nicotinamide deamidase</fullName>
    </alternativeName>
</protein>
<dbReference type="Pfam" id="PF13499">
    <property type="entry name" value="EF-hand_7"/>
    <property type="match status" value="1"/>
</dbReference>
<dbReference type="GO" id="GO:0005509">
    <property type="term" value="F:calcium ion binding"/>
    <property type="evidence" value="ECO:0007669"/>
    <property type="project" value="InterPro"/>
</dbReference>
<proteinExistence type="inferred from homology"/>
<evidence type="ECO:0000256" key="7">
    <source>
        <dbReference type="ARBA" id="ARBA00039017"/>
    </source>
</evidence>